<evidence type="ECO:0000259" key="8">
    <source>
        <dbReference type="PROSITE" id="PS50109"/>
    </source>
</evidence>
<dbReference type="InterPro" id="IPR036097">
    <property type="entry name" value="HisK_dim/P_sf"/>
</dbReference>
<dbReference type="SUPFAM" id="SSF55874">
    <property type="entry name" value="ATPase domain of HSP90 chaperone/DNA topoisomerase II/histidine kinase"/>
    <property type="match status" value="1"/>
</dbReference>
<evidence type="ECO:0000256" key="7">
    <source>
        <dbReference type="SAM" id="Phobius"/>
    </source>
</evidence>
<evidence type="ECO:0000256" key="2">
    <source>
        <dbReference type="ARBA" id="ARBA00012438"/>
    </source>
</evidence>
<keyword evidence="7" id="KW-0812">Transmembrane</keyword>
<dbReference type="PROSITE" id="PS50109">
    <property type="entry name" value="HIS_KIN"/>
    <property type="match status" value="1"/>
</dbReference>
<dbReference type="Proteomes" id="UP000051086">
    <property type="component" value="Unassembled WGS sequence"/>
</dbReference>
<dbReference type="EMBL" id="CYSB01000004">
    <property type="protein sequence ID" value="CUH62736.1"/>
    <property type="molecule type" value="Genomic_DNA"/>
</dbReference>
<dbReference type="SUPFAM" id="SSF52172">
    <property type="entry name" value="CheY-like"/>
    <property type="match status" value="1"/>
</dbReference>
<dbReference type="SMART" id="SM00387">
    <property type="entry name" value="HATPase_c"/>
    <property type="match status" value="1"/>
</dbReference>
<evidence type="ECO:0000313" key="10">
    <source>
        <dbReference type="EMBL" id="CUH62736.1"/>
    </source>
</evidence>
<keyword evidence="7" id="KW-0472">Membrane</keyword>
<feature type="transmembrane region" description="Helical" evidence="7">
    <location>
        <begin position="141"/>
        <end position="162"/>
    </location>
</feature>
<organism evidence="10 11">
    <name type="scientific">Thalassovita autumnalis</name>
    <dbReference type="NCBI Taxonomy" id="2072972"/>
    <lineage>
        <taxon>Bacteria</taxon>
        <taxon>Pseudomonadati</taxon>
        <taxon>Pseudomonadota</taxon>
        <taxon>Alphaproteobacteria</taxon>
        <taxon>Rhodobacterales</taxon>
        <taxon>Roseobacteraceae</taxon>
        <taxon>Thalassovita</taxon>
    </lineage>
</organism>
<feature type="modified residue" description="4-aspartylphosphate" evidence="6">
    <location>
        <position position="793"/>
    </location>
</feature>
<keyword evidence="3 6" id="KW-0597">Phosphoprotein</keyword>
<comment type="caution">
    <text evidence="10">The sequence shown here is derived from an EMBL/GenBank/DDBJ whole genome shotgun (WGS) entry which is preliminary data.</text>
</comment>
<feature type="transmembrane region" description="Helical" evidence="7">
    <location>
        <begin position="54"/>
        <end position="72"/>
    </location>
</feature>
<evidence type="ECO:0000259" key="9">
    <source>
        <dbReference type="PROSITE" id="PS50110"/>
    </source>
</evidence>
<dbReference type="InterPro" id="IPR001789">
    <property type="entry name" value="Sig_transdc_resp-reg_receiver"/>
</dbReference>
<sequence>MRRHDTLRRLVVEEEAPVSDKAGADQGFVFRDFEVSRVQHITEALRNYPLRNSLIFIGAVLAWTVFMSYGAATHGANSLAIDLSPHVSLFTLIIGVLIYPRALLWVPLATLVVMFFVPFVLPFGDQSPWAMQPGVSFRLVFFLLVINVMTGFGIGFVVRTLYRRTTQNMQPFEADLLIAAVTFAVFMLSGLVMVNLISLFVSTLPAVELTALGFDQNYFDFAMTRMVRGAVVTSGFLIAIQQTPRLEELRFSLPFVALFPVLMILQGMGFGGYPMLDVAVLAALLAVSLPVSAAPIVVIIGVSLYAGLTGHFLSDTVLSDPREAMLRNYSLGMLVLVVLILALRGRGRHEREQRVASIRRLSTVRGFAGVGLFTVNVPRDTMRLDPAGQRLVGLPAEAHLDDLIGRFRADEQYLLRHAIESDSHASITLLLRLADMLDTGDNRVMRLHLWAETTVRNERVVYGLMVEVTEEHLQERALTNALNELSLRQDKQKQLFSIVSHEIRTPASVLSMLIDEMENGHDSQEVVTQMREASTQLLSVLDDMRQAVNPEKNQPLSIKPYVPADVAERVRNTYQLLAKGKSIRISLDLGPDSIRPMMGDSNRLKQILGNLVRNAIIHSEGSEIRICYQPDMPGLPQSPTPGTAFWSVTDDGVGIPQTEIERLFQPFERGSADARNQAEGSGLGLYIAKQAVELLGGSLQYFDAPEGGAGYRLNLSDKPASKQDMQSQMPASKAIENKKLGELRVLLAEDNALVAQVTSKQLGRIFGEIELAENGREALEMVRDNPPDLLITDLFMPEMPGDELVRALQAEGIDIPIIGLTAAVVGDDIKRFEDVGATAVLPKPLDVKRLAGLLEDKVAV</sequence>
<dbReference type="CDD" id="cd00075">
    <property type="entry name" value="HATPase"/>
    <property type="match status" value="1"/>
</dbReference>
<dbReference type="SMART" id="SM00448">
    <property type="entry name" value="REC"/>
    <property type="match status" value="1"/>
</dbReference>
<dbReference type="PROSITE" id="PS50110">
    <property type="entry name" value="RESPONSE_REGULATORY"/>
    <property type="match status" value="1"/>
</dbReference>
<keyword evidence="5 10" id="KW-0418">Kinase</keyword>
<feature type="transmembrane region" description="Helical" evidence="7">
    <location>
        <begin position="78"/>
        <end position="98"/>
    </location>
</feature>
<dbReference type="SMART" id="SM00388">
    <property type="entry name" value="HisKA"/>
    <property type="match status" value="1"/>
</dbReference>
<keyword evidence="11" id="KW-1185">Reference proteome</keyword>
<feature type="domain" description="Response regulatory" evidence="9">
    <location>
        <begin position="744"/>
        <end position="858"/>
    </location>
</feature>
<dbReference type="InterPro" id="IPR003661">
    <property type="entry name" value="HisK_dim/P_dom"/>
</dbReference>
<keyword evidence="7" id="KW-1133">Transmembrane helix</keyword>
<protein>
    <recommendedName>
        <fullName evidence="2">histidine kinase</fullName>
        <ecNumber evidence="2">2.7.13.3</ecNumber>
    </recommendedName>
</protein>
<dbReference type="Pfam" id="PF02518">
    <property type="entry name" value="HATPase_c"/>
    <property type="match status" value="1"/>
</dbReference>
<feature type="transmembrane region" description="Helical" evidence="7">
    <location>
        <begin position="174"/>
        <end position="201"/>
    </location>
</feature>
<dbReference type="InterPro" id="IPR004358">
    <property type="entry name" value="Sig_transdc_His_kin-like_C"/>
</dbReference>
<dbReference type="SUPFAM" id="SSF47384">
    <property type="entry name" value="Homodimeric domain of signal transducing histidine kinase"/>
    <property type="match status" value="1"/>
</dbReference>
<dbReference type="Pfam" id="PF00072">
    <property type="entry name" value="Response_reg"/>
    <property type="match status" value="1"/>
</dbReference>
<feature type="transmembrane region" description="Helical" evidence="7">
    <location>
        <begin position="221"/>
        <end position="240"/>
    </location>
</feature>
<evidence type="ECO:0000313" key="11">
    <source>
        <dbReference type="Proteomes" id="UP000051086"/>
    </source>
</evidence>
<dbReference type="GO" id="GO:0004673">
    <property type="term" value="F:protein histidine kinase activity"/>
    <property type="evidence" value="ECO:0007669"/>
    <property type="project" value="UniProtKB-EC"/>
</dbReference>
<dbReference type="Gene3D" id="1.10.287.130">
    <property type="match status" value="1"/>
</dbReference>
<reference evidence="10 11" key="1">
    <citation type="submission" date="2015-09" db="EMBL/GenBank/DDBJ databases">
        <authorList>
            <person name="Rodrigo-Torres L."/>
            <person name="Arahal D.R."/>
        </authorList>
    </citation>
    <scope>NUCLEOTIDE SEQUENCE [LARGE SCALE GENOMIC DNA]</scope>
    <source>
        <strain evidence="10 11">CECT 5118</strain>
    </source>
</reference>
<evidence type="ECO:0000256" key="6">
    <source>
        <dbReference type="PROSITE-ProRule" id="PRU00169"/>
    </source>
</evidence>
<dbReference type="InterPro" id="IPR003594">
    <property type="entry name" value="HATPase_dom"/>
</dbReference>
<evidence type="ECO:0000256" key="4">
    <source>
        <dbReference type="ARBA" id="ARBA00022679"/>
    </source>
</evidence>
<feature type="transmembrane region" description="Helical" evidence="7">
    <location>
        <begin position="326"/>
        <end position="343"/>
    </location>
</feature>
<keyword evidence="4 10" id="KW-0808">Transferase</keyword>
<dbReference type="InterPro" id="IPR005467">
    <property type="entry name" value="His_kinase_dom"/>
</dbReference>
<dbReference type="RefSeq" id="WP_058260711.1">
    <property type="nucleotide sequence ID" value="NZ_CYSB01000004.1"/>
</dbReference>
<comment type="catalytic activity">
    <reaction evidence="1">
        <text>ATP + protein L-histidine = ADP + protein N-phospho-L-histidine.</text>
        <dbReference type="EC" id="2.7.13.3"/>
    </reaction>
</comment>
<proteinExistence type="predicted"/>
<feature type="transmembrane region" description="Helical" evidence="7">
    <location>
        <begin position="103"/>
        <end position="121"/>
    </location>
</feature>
<dbReference type="InterPro" id="IPR011006">
    <property type="entry name" value="CheY-like_superfamily"/>
</dbReference>
<dbReference type="CDD" id="cd17546">
    <property type="entry name" value="REC_hyHK_CKI1_RcsC-like"/>
    <property type="match status" value="1"/>
</dbReference>
<dbReference type="PRINTS" id="PR00344">
    <property type="entry name" value="BCTRLSENSOR"/>
</dbReference>
<accession>A0ABM9UAC7</accession>
<gene>
    <name evidence="10" type="primary">luxQ_1</name>
    <name evidence="10" type="ORF">TL5118_00156</name>
</gene>
<dbReference type="Gene3D" id="3.30.565.10">
    <property type="entry name" value="Histidine kinase-like ATPase, C-terminal domain"/>
    <property type="match status" value="1"/>
</dbReference>
<dbReference type="InterPro" id="IPR036890">
    <property type="entry name" value="HATPase_C_sf"/>
</dbReference>
<evidence type="ECO:0000256" key="3">
    <source>
        <dbReference type="ARBA" id="ARBA00022553"/>
    </source>
</evidence>
<name>A0ABM9UAC7_9RHOB</name>
<evidence type="ECO:0000256" key="1">
    <source>
        <dbReference type="ARBA" id="ARBA00000085"/>
    </source>
</evidence>
<dbReference type="EC" id="2.7.13.3" evidence="2"/>
<dbReference type="PANTHER" id="PTHR43047:SF62">
    <property type="entry name" value="SENSOR HISTIDINE KINASE DPIB"/>
    <property type="match status" value="1"/>
</dbReference>
<dbReference type="Pfam" id="PF00512">
    <property type="entry name" value="HisKA"/>
    <property type="match status" value="1"/>
</dbReference>
<dbReference type="Gene3D" id="3.40.50.2300">
    <property type="match status" value="1"/>
</dbReference>
<feature type="domain" description="Histidine kinase" evidence="8">
    <location>
        <begin position="498"/>
        <end position="719"/>
    </location>
</feature>
<evidence type="ECO:0000256" key="5">
    <source>
        <dbReference type="ARBA" id="ARBA00022777"/>
    </source>
</evidence>
<dbReference type="CDD" id="cd00082">
    <property type="entry name" value="HisKA"/>
    <property type="match status" value="1"/>
</dbReference>
<dbReference type="PANTHER" id="PTHR43047">
    <property type="entry name" value="TWO-COMPONENT HISTIDINE PROTEIN KINASE"/>
    <property type="match status" value="1"/>
</dbReference>
<feature type="transmembrane region" description="Helical" evidence="7">
    <location>
        <begin position="252"/>
        <end position="273"/>
    </location>
</feature>
<feature type="transmembrane region" description="Helical" evidence="7">
    <location>
        <begin position="279"/>
        <end position="305"/>
    </location>
</feature>